<feature type="domain" description="RDD" evidence="7">
    <location>
        <begin position="245"/>
        <end position="371"/>
    </location>
</feature>
<feature type="transmembrane region" description="Helical" evidence="6">
    <location>
        <begin position="159"/>
        <end position="179"/>
    </location>
</feature>
<feature type="transmembrane region" description="Helical" evidence="6">
    <location>
        <begin position="132"/>
        <end position="152"/>
    </location>
</feature>
<feature type="transmembrane region" description="Helical" evidence="6">
    <location>
        <begin position="338"/>
        <end position="357"/>
    </location>
</feature>
<dbReference type="PANTHER" id="PTHR36115:SF6">
    <property type="entry name" value="PROLINE-RICH ANTIGEN HOMOLOG"/>
    <property type="match status" value="1"/>
</dbReference>
<feature type="transmembrane region" description="Helical" evidence="6">
    <location>
        <begin position="52"/>
        <end position="74"/>
    </location>
</feature>
<dbReference type="Pfam" id="PF14329">
    <property type="entry name" value="DUF4386"/>
    <property type="match status" value="1"/>
</dbReference>
<feature type="transmembrane region" description="Helical" evidence="6">
    <location>
        <begin position="290"/>
        <end position="311"/>
    </location>
</feature>
<evidence type="ECO:0000256" key="1">
    <source>
        <dbReference type="ARBA" id="ARBA00004651"/>
    </source>
</evidence>
<feature type="transmembrane region" description="Helical" evidence="6">
    <location>
        <begin position="191"/>
        <end position="211"/>
    </location>
</feature>
<keyword evidence="5 6" id="KW-0472">Membrane</keyword>
<evidence type="ECO:0000313" key="8">
    <source>
        <dbReference type="EMBL" id="MCY1140877.1"/>
    </source>
</evidence>
<proteinExistence type="predicted"/>
<dbReference type="InterPro" id="IPR010432">
    <property type="entry name" value="RDD"/>
</dbReference>
<dbReference type="RefSeq" id="WP_267565219.1">
    <property type="nucleotide sequence ID" value="NZ_JAPNTZ010000008.1"/>
</dbReference>
<evidence type="ECO:0000256" key="5">
    <source>
        <dbReference type="ARBA" id="ARBA00023136"/>
    </source>
</evidence>
<reference evidence="8" key="1">
    <citation type="submission" date="2022-11" db="EMBL/GenBank/DDBJ databases">
        <authorList>
            <person name="Somphong A."/>
            <person name="Phongsopitanun W."/>
        </authorList>
    </citation>
    <scope>NUCLEOTIDE SEQUENCE</scope>
    <source>
        <strain evidence="8">Pm04-4</strain>
    </source>
</reference>
<feature type="transmembrane region" description="Helical" evidence="6">
    <location>
        <begin position="249"/>
        <end position="270"/>
    </location>
</feature>
<dbReference type="Proteomes" id="UP001151002">
    <property type="component" value="Unassembled WGS sequence"/>
</dbReference>
<evidence type="ECO:0000256" key="2">
    <source>
        <dbReference type="ARBA" id="ARBA00022475"/>
    </source>
</evidence>
<evidence type="ECO:0000256" key="4">
    <source>
        <dbReference type="ARBA" id="ARBA00022989"/>
    </source>
</evidence>
<sequence>MIRTARVTGILYLGLAVFGGLGYLVVRPQLFDAGDPSATLAHLVAHESLTRVGVLLELLLVVTQALAAVWFFRLFRTVAPVAAGEIAAFGLINAVAVLVSGALLGGALEVSRAPFGDAAATVQTLYVVSEQLWSVGGLFFGLWLIPMGWCALRAGMPRALGWILMVGGVGYVLGAFLQYAAPGTAVVSDVLAYPATVGELWMVGYLLIIGIRRRPAESFRADAVGAFRHDRAMTYAAGAPQVRVTGRRVVATIIDGLIFSLINAALVNAFDVEGTDSGFGLTQFDNTGTAWLSVIVLLYYTLFEGLAGLTVGKWVTGIRVIDAQTGGRPGLLSGFVRTLLRLIDGIFAYLVGFLIVMNSDRRRRLGDMAAKTLVVRSH</sequence>
<dbReference type="InterPro" id="IPR051791">
    <property type="entry name" value="Pra-immunoreactive"/>
</dbReference>
<evidence type="ECO:0000256" key="3">
    <source>
        <dbReference type="ARBA" id="ARBA00022692"/>
    </source>
</evidence>
<gene>
    <name evidence="8" type="ORF">OWR29_23000</name>
</gene>
<accession>A0ABT4B4A4</accession>
<feature type="transmembrane region" description="Helical" evidence="6">
    <location>
        <begin position="7"/>
        <end position="26"/>
    </location>
</feature>
<keyword evidence="9" id="KW-1185">Reference proteome</keyword>
<comment type="caution">
    <text evidence="8">The sequence shown here is derived from an EMBL/GenBank/DDBJ whole genome shotgun (WGS) entry which is preliminary data.</text>
</comment>
<comment type="subcellular location">
    <subcellularLocation>
        <location evidence="1">Cell membrane</location>
        <topology evidence="1">Multi-pass membrane protein</topology>
    </subcellularLocation>
</comment>
<dbReference type="InterPro" id="IPR025495">
    <property type="entry name" value="DUF4386"/>
</dbReference>
<evidence type="ECO:0000313" key="9">
    <source>
        <dbReference type="Proteomes" id="UP001151002"/>
    </source>
</evidence>
<keyword evidence="2" id="KW-1003">Cell membrane</keyword>
<keyword evidence="3 6" id="KW-0812">Transmembrane</keyword>
<organism evidence="8 9">
    <name type="scientific">Paractinoplanes pyxinae</name>
    <dbReference type="NCBI Taxonomy" id="2997416"/>
    <lineage>
        <taxon>Bacteria</taxon>
        <taxon>Bacillati</taxon>
        <taxon>Actinomycetota</taxon>
        <taxon>Actinomycetes</taxon>
        <taxon>Micromonosporales</taxon>
        <taxon>Micromonosporaceae</taxon>
        <taxon>Paractinoplanes</taxon>
    </lineage>
</organism>
<keyword evidence="4 6" id="KW-1133">Transmembrane helix</keyword>
<dbReference type="Pfam" id="PF06271">
    <property type="entry name" value="RDD"/>
    <property type="match status" value="1"/>
</dbReference>
<name>A0ABT4B4A4_9ACTN</name>
<dbReference type="EMBL" id="JAPNTZ010000008">
    <property type="protein sequence ID" value="MCY1140877.1"/>
    <property type="molecule type" value="Genomic_DNA"/>
</dbReference>
<evidence type="ECO:0000256" key="6">
    <source>
        <dbReference type="SAM" id="Phobius"/>
    </source>
</evidence>
<dbReference type="PANTHER" id="PTHR36115">
    <property type="entry name" value="PROLINE-RICH ANTIGEN HOMOLOG-RELATED"/>
    <property type="match status" value="1"/>
</dbReference>
<feature type="transmembrane region" description="Helical" evidence="6">
    <location>
        <begin position="86"/>
        <end position="108"/>
    </location>
</feature>
<evidence type="ECO:0000259" key="7">
    <source>
        <dbReference type="Pfam" id="PF06271"/>
    </source>
</evidence>
<protein>
    <submittedName>
        <fullName evidence="8">DUF4386 family protein</fullName>
    </submittedName>
</protein>